<reference evidence="2 3" key="1">
    <citation type="journal article" date="2023" name="Sci. Data">
        <title>Genome assembly of the Korean intertidal mud-creeper Batillaria attramentaria.</title>
        <authorList>
            <person name="Patra A.K."/>
            <person name="Ho P.T."/>
            <person name="Jun S."/>
            <person name="Lee S.J."/>
            <person name="Kim Y."/>
            <person name="Won Y.J."/>
        </authorList>
    </citation>
    <scope>NUCLEOTIDE SEQUENCE [LARGE SCALE GENOMIC DNA]</scope>
    <source>
        <strain evidence="2">Wonlab-2016</strain>
    </source>
</reference>
<keyword evidence="3" id="KW-1185">Reference proteome</keyword>
<evidence type="ECO:0000256" key="1">
    <source>
        <dbReference type="SAM" id="MobiDB-lite"/>
    </source>
</evidence>
<dbReference type="EMBL" id="JACVVK020000140">
    <property type="protein sequence ID" value="KAK7489241.1"/>
    <property type="molecule type" value="Genomic_DNA"/>
</dbReference>
<comment type="caution">
    <text evidence="2">The sequence shown here is derived from an EMBL/GenBank/DDBJ whole genome shotgun (WGS) entry which is preliminary data.</text>
</comment>
<feature type="compositionally biased region" description="Basic and acidic residues" evidence="1">
    <location>
        <begin position="38"/>
        <end position="48"/>
    </location>
</feature>
<dbReference type="Proteomes" id="UP001519460">
    <property type="component" value="Unassembled WGS sequence"/>
</dbReference>
<sequence length="117" mass="12607">MGCKERPIPLPHTPTPPPPSDLWGPRLIRLNDTARNSEALETRGKGERGGSVSGNGGKPGGGGGTSRLPVDSQIGVARSVQVYPQGEKWFGHCRAIERVRGIFLWGASVTIKRWLVQ</sequence>
<feature type="compositionally biased region" description="Pro residues" evidence="1">
    <location>
        <begin position="8"/>
        <end position="20"/>
    </location>
</feature>
<dbReference type="AlphaFoldDB" id="A0ABD0KQA3"/>
<proteinExistence type="predicted"/>
<feature type="compositionally biased region" description="Gly residues" evidence="1">
    <location>
        <begin position="49"/>
        <end position="65"/>
    </location>
</feature>
<name>A0ABD0KQA3_9CAEN</name>
<protein>
    <submittedName>
        <fullName evidence="2">Uncharacterized protein</fullName>
    </submittedName>
</protein>
<gene>
    <name evidence="2" type="ORF">BaRGS_00019493</name>
</gene>
<feature type="region of interest" description="Disordered" evidence="1">
    <location>
        <begin position="1"/>
        <end position="70"/>
    </location>
</feature>
<evidence type="ECO:0000313" key="3">
    <source>
        <dbReference type="Proteomes" id="UP001519460"/>
    </source>
</evidence>
<organism evidence="2 3">
    <name type="scientific">Batillaria attramentaria</name>
    <dbReference type="NCBI Taxonomy" id="370345"/>
    <lineage>
        <taxon>Eukaryota</taxon>
        <taxon>Metazoa</taxon>
        <taxon>Spiralia</taxon>
        <taxon>Lophotrochozoa</taxon>
        <taxon>Mollusca</taxon>
        <taxon>Gastropoda</taxon>
        <taxon>Caenogastropoda</taxon>
        <taxon>Sorbeoconcha</taxon>
        <taxon>Cerithioidea</taxon>
        <taxon>Batillariidae</taxon>
        <taxon>Batillaria</taxon>
    </lineage>
</organism>
<evidence type="ECO:0000313" key="2">
    <source>
        <dbReference type="EMBL" id="KAK7489241.1"/>
    </source>
</evidence>
<accession>A0ABD0KQA3</accession>